<keyword evidence="7" id="KW-1185">Reference proteome</keyword>
<dbReference type="OrthoDB" id="9805625at2"/>
<sequence>MWLIGSWVLLYILSILTLLFGVNRLRVSRNSKKMMAIDEISVVVPFRNEADNLQVFLDCIYSQRYQPAQWIFVNDHSSDSYIDLFKEMDSFPIRLLHLPEEQRGKKRAIRFGMDHVRTEYCLTMDADVSFGKDYMKSMLLLPEAELIILPVEMTGKKWWQSFFTLEYLFTTLLNKGIAGWARPVNCSGANLLIHVSSFDQVDDIDDHDHILSGDDIYTLRAFRTFGKRVEIVENEALKVETETPETISEVMEQRVRWLGKTSHVADSLNNFLGIWAVGLHVYYFLLLIITFFAGVYWLTGLIIVFKYGMDFMLVKMDKKKPTSFDLIGLGLFELFYPVYLVALVAYLMVSQPEWKGR</sequence>
<comment type="caution">
    <text evidence="6">The sequence shown here is derived from an EMBL/GenBank/DDBJ whole genome shotgun (WGS) entry which is preliminary data.</text>
</comment>
<evidence type="ECO:0000256" key="1">
    <source>
        <dbReference type="ARBA" id="ARBA00006739"/>
    </source>
</evidence>
<evidence type="ECO:0000313" key="6">
    <source>
        <dbReference type="EMBL" id="TSJ41951.1"/>
    </source>
</evidence>
<dbReference type="Pfam" id="PF00535">
    <property type="entry name" value="Glycos_transf_2"/>
    <property type="match status" value="1"/>
</dbReference>
<proteinExistence type="inferred from homology"/>
<dbReference type="AlphaFoldDB" id="A0A556MPS4"/>
<feature type="transmembrane region" description="Helical" evidence="4">
    <location>
        <begin position="281"/>
        <end position="307"/>
    </location>
</feature>
<evidence type="ECO:0000313" key="7">
    <source>
        <dbReference type="Proteomes" id="UP000316008"/>
    </source>
</evidence>
<dbReference type="Gene3D" id="3.90.550.10">
    <property type="entry name" value="Spore Coat Polysaccharide Biosynthesis Protein SpsA, Chain A"/>
    <property type="match status" value="1"/>
</dbReference>
<dbReference type="EMBL" id="VLPL01000006">
    <property type="protein sequence ID" value="TSJ41951.1"/>
    <property type="molecule type" value="Genomic_DNA"/>
</dbReference>
<keyword evidence="2" id="KW-0328">Glycosyltransferase</keyword>
<keyword evidence="4" id="KW-1133">Transmembrane helix</keyword>
<dbReference type="Proteomes" id="UP000316008">
    <property type="component" value="Unassembled WGS sequence"/>
</dbReference>
<feature type="transmembrane region" description="Helical" evidence="4">
    <location>
        <begin position="327"/>
        <end position="349"/>
    </location>
</feature>
<evidence type="ECO:0000256" key="3">
    <source>
        <dbReference type="ARBA" id="ARBA00022679"/>
    </source>
</evidence>
<reference evidence="6 7" key="1">
    <citation type="submission" date="2019-07" db="EMBL/GenBank/DDBJ databases">
        <authorList>
            <person name="Huq M.A."/>
        </authorList>
    </citation>
    <scope>NUCLEOTIDE SEQUENCE [LARGE SCALE GENOMIC DNA]</scope>
    <source>
        <strain evidence="6 7">MAH-3</strain>
    </source>
</reference>
<evidence type="ECO:0000256" key="4">
    <source>
        <dbReference type="SAM" id="Phobius"/>
    </source>
</evidence>
<dbReference type="PANTHER" id="PTHR43630:SF1">
    <property type="entry name" value="POLY-BETA-1,6-N-ACETYL-D-GLUCOSAMINE SYNTHASE"/>
    <property type="match status" value="1"/>
</dbReference>
<feature type="domain" description="Glycosyltransferase 2-like" evidence="5">
    <location>
        <begin position="41"/>
        <end position="141"/>
    </location>
</feature>
<evidence type="ECO:0000259" key="5">
    <source>
        <dbReference type="Pfam" id="PF00535"/>
    </source>
</evidence>
<name>A0A556MPS4_9FLAO</name>
<dbReference type="InterPro" id="IPR001173">
    <property type="entry name" value="Glyco_trans_2-like"/>
</dbReference>
<protein>
    <submittedName>
        <fullName evidence="6">Glycosyltransferase</fullName>
    </submittedName>
</protein>
<keyword evidence="4" id="KW-0812">Transmembrane</keyword>
<comment type="similarity">
    <text evidence="1">Belongs to the glycosyltransferase 2 family.</text>
</comment>
<keyword evidence="3 6" id="KW-0808">Transferase</keyword>
<gene>
    <name evidence="6" type="ORF">FO442_12735</name>
</gene>
<dbReference type="PANTHER" id="PTHR43630">
    <property type="entry name" value="POLY-BETA-1,6-N-ACETYL-D-GLUCOSAMINE SYNTHASE"/>
    <property type="match status" value="1"/>
</dbReference>
<dbReference type="GO" id="GO:0016757">
    <property type="term" value="F:glycosyltransferase activity"/>
    <property type="evidence" value="ECO:0007669"/>
    <property type="project" value="UniProtKB-KW"/>
</dbReference>
<accession>A0A556MPS4</accession>
<dbReference type="SUPFAM" id="SSF53448">
    <property type="entry name" value="Nucleotide-diphospho-sugar transferases"/>
    <property type="match status" value="1"/>
</dbReference>
<organism evidence="6 7">
    <name type="scientific">Fluviicola chungangensis</name>
    <dbReference type="NCBI Taxonomy" id="2597671"/>
    <lineage>
        <taxon>Bacteria</taxon>
        <taxon>Pseudomonadati</taxon>
        <taxon>Bacteroidota</taxon>
        <taxon>Flavobacteriia</taxon>
        <taxon>Flavobacteriales</taxon>
        <taxon>Crocinitomicaceae</taxon>
        <taxon>Fluviicola</taxon>
    </lineage>
</organism>
<dbReference type="InterPro" id="IPR029044">
    <property type="entry name" value="Nucleotide-diphossugar_trans"/>
</dbReference>
<feature type="transmembrane region" description="Helical" evidence="4">
    <location>
        <begin position="6"/>
        <end position="25"/>
    </location>
</feature>
<evidence type="ECO:0000256" key="2">
    <source>
        <dbReference type="ARBA" id="ARBA00022676"/>
    </source>
</evidence>
<keyword evidence="4" id="KW-0472">Membrane</keyword>